<evidence type="ECO:0000313" key="4">
    <source>
        <dbReference type="Proteomes" id="UP000799772"/>
    </source>
</evidence>
<dbReference type="InterPro" id="IPR029130">
    <property type="entry name" value="Acid_ceramidase_N"/>
</dbReference>
<dbReference type="GO" id="GO:0017040">
    <property type="term" value="F:N-acylsphingosine amidohydrolase activity"/>
    <property type="evidence" value="ECO:0007669"/>
    <property type="project" value="UniProtKB-EC"/>
</dbReference>
<dbReference type="Pfam" id="PF15508">
    <property type="entry name" value="NAAA-beta"/>
    <property type="match status" value="1"/>
</dbReference>
<dbReference type="PANTHER" id="PTHR28583">
    <property type="entry name" value="ACID AMIDASE"/>
    <property type="match status" value="1"/>
</dbReference>
<feature type="domain" description="Acid ceramidase N-terminal" evidence="2">
    <location>
        <begin position="3"/>
        <end position="64"/>
    </location>
</feature>
<dbReference type="EMBL" id="ML978130">
    <property type="protein sequence ID" value="KAF2096129.1"/>
    <property type="molecule type" value="Genomic_DNA"/>
</dbReference>
<feature type="non-terminal residue" evidence="3">
    <location>
        <position position="397"/>
    </location>
</feature>
<gene>
    <name evidence="3" type="ORF">NA57DRAFT_14112</name>
</gene>
<dbReference type="Proteomes" id="UP000799772">
    <property type="component" value="Unassembled WGS sequence"/>
</dbReference>
<evidence type="ECO:0000259" key="2">
    <source>
        <dbReference type="Pfam" id="PF15508"/>
    </source>
</evidence>
<proteinExistence type="predicted"/>
<evidence type="ECO:0000313" key="3">
    <source>
        <dbReference type="EMBL" id="KAF2096129.1"/>
    </source>
</evidence>
<feature type="non-terminal residue" evidence="3">
    <location>
        <position position="1"/>
    </location>
</feature>
<dbReference type="OrthoDB" id="5273684at2759"/>
<name>A0A9P4M7T6_9PEZI</name>
<dbReference type="Gene3D" id="3.60.60.10">
    <property type="entry name" value="Penicillin V Acylase, Chain A"/>
    <property type="match status" value="1"/>
</dbReference>
<accession>A0A9P4M7T6</accession>
<keyword evidence="4" id="KW-1185">Reference proteome</keyword>
<organism evidence="3 4">
    <name type="scientific">Rhizodiscina lignyota</name>
    <dbReference type="NCBI Taxonomy" id="1504668"/>
    <lineage>
        <taxon>Eukaryota</taxon>
        <taxon>Fungi</taxon>
        <taxon>Dikarya</taxon>
        <taxon>Ascomycota</taxon>
        <taxon>Pezizomycotina</taxon>
        <taxon>Dothideomycetes</taxon>
        <taxon>Pleosporomycetidae</taxon>
        <taxon>Aulographales</taxon>
        <taxon>Rhizodiscinaceae</taxon>
        <taxon>Rhizodiscina</taxon>
    </lineage>
</organism>
<comment type="caution">
    <text evidence="3">The sequence shown here is derived from an EMBL/GenBank/DDBJ whole genome shotgun (WGS) entry which is preliminary data.</text>
</comment>
<dbReference type="AlphaFoldDB" id="A0A9P4M7T6"/>
<protein>
    <recommendedName>
        <fullName evidence="1">ceramidase</fullName>
        <ecNumber evidence="1">3.5.1.23</ecNumber>
    </recommendedName>
</protein>
<evidence type="ECO:0000256" key="1">
    <source>
        <dbReference type="ARBA" id="ARBA00011891"/>
    </source>
</evidence>
<dbReference type="PANTHER" id="PTHR28583:SF1">
    <property type="entry name" value="ACID CERAMIDASE"/>
    <property type="match status" value="1"/>
</dbReference>
<reference evidence="3" key="1">
    <citation type="journal article" date="2020" name="Stud. Mycol.">
        <title>101 Dothideomycetes genomes: a test case for predicting lifestyles and emergence of pathogens.</title>
        <authorList>
            <person name="Haridas S."/>
            <person name="Albert R."/>
            <person name="Binder M."/>
            <person name="Bloem J."/>
            <person name="Labutti K."/>
            <person name="Salamov A."/>
            <person name="Andreopoulos B."/>
            <person name="Baker S."/>
            <person name="Barry K."/>
            <person name="Bills G."/>
            <person name="Bluhm B."/>
            <person name="Cannon C."/>
            <person name="Castanera R."/>
            <person name="Culley D."/>
            <person name="Daum C."/>
            <person name="Ezra D."/>
            <person name="Gonzalez J."/>
            <person name="Henrissat B."/>
            <person name="Kuo A."/>
            <person name="Liang C."/>
            <person name="Lipzen A."/>
            <person name="Lutzoni F."/>
            <person name="Magnuson J."/>
            <person name="Mondo S."/>
            <person name="Nolan M."/>
            <person name="Ohm R."/>
            <person name="Pangilinan J."/>
            <person name="Park H.-J."/>
            <person name="Ramirez L."/>
            <person name="Alfaro M."/>
            <person name="Sun H."/>
            <person name="Tritt A."/>
            <person name="Yoshinaga Y."/>
            <person name="Zwiers L.-H."/>
            <person name="Turgeon B."/>
            <person name="Goodwin S."/>
            <person name="Spatafora J."/>
            <person name="Crous P."/>
            <person name="Grigoriev I."/>
        </authorList>
    </citation>
    <scope>NUCLEOTIDE SEQUENCE</scope>
    <source>
        <strain evidence="3">CBS 133067</strain>
    </source>
</reference>
<dbReference type="EC" id="3.5.1.23" evidence="1"/>
<sequence length="397" mass="44479">GDAPPIYTIDLSLPPAERYVELAQAFKADIQGLTGLFDDVVGSLYPDISITTIRRLAKVFLRRLHSKEQTEEIRGISRVTGVEMYLLVCFNTLLDMLMGCSSGGIRSECSDGEVRMLHFRTLDWGMDSLRKIVVQLEFVDRPHGRVLARSITYVGFVGVLTGVRPALGAQEGLSLSLNFRPRHNDSDSRLANLRYYGNHVLVLLGLRPSISSRLRGFILPPAMRRSLESSGHKDEALPDLAKLTKDLPSATTTAAYIIASNGAVTTVFEKDRATALIRSSSSFVIATNHDLMFEPSPESQPPISSPHTQETAVLTDLQDLLDESIDRKQCMEARWKKAVRRFGKKHPGTTDEDVFVGIEDVVRWVRRWPVTNECTHFACVMDPVEGEILWVRRWMEP</sequence>